<feature type="chain" id="PRO_5046061716" evidence="5">
    <location>
        <begin position="27"/>
        <end position="260"/>
    </location>
</feature>
<dbReference type="InterPro" id="IPR001638">
    <property type="entry name" value="Solute-binding_3/MltF_N"/>
</dbReference>
<evidence type="ECO:0000256" key="3">
    <source>
        <dbReference type="ARBA" id="ARBA00022729"/>
    </source>
</evidence>
<dbReference type="SUPFAM" id="SSF53850">
    <property type="entry name" value="Periplasmic binding protein-like II"/>
    <property type="match status" value="1"/>
</dbReference>
<comment type="similarity">
    <text evidence="2 4">Belongs to the bacterial solute-binding protein 3 family.</text>
</comment>
<evidence type="ECO:0000259" key="6">
    <source>
        <dbReference type="SMART" id="SM00062"/>
    </source>
</evidence>
<dbReference type="PANTHER" id="PTHR35936:SF17">
    <property type="entry name" value="ARGININE-BINDING EXTRACELLULAR PROTEIN ARTP"/>
    <property type="match status" value="1"/>
</dbReference>
<accession>A0ABP9RF45</accession>
<keyword evidence="3 5" id="KW-0732">Signal</keyword>
<dbReference type="Gene3D" id="3.40.190.10">
    <property type="entry name" value="Periplasmic binding protein-like II"/>
    <property type="match status" value="2"/>
</dbReference>
<evidence type="ECO:0000256" key="5">
    <source>
        <dbReference type="SAM" id="SignalP"/>
    </source>
</evidence>
<dbReference type="Proteomes" id="UP001500074">
    <property type="component" value="Unassembled WGS sequence"/>
</dbReference>
<sequence length="260" mass="27744">MKRSLLPALSAGVLALSTMTALTVNAAEPLKIGISAEPYPPFTYKSADGDWTGFEVELGQALCEAMQADCAVTPTGWGGIFPALESGKIDMIMNSLSITDKRKKVIDFTDPYYYTPSAYVAAKDADFAIPDGLDGKVLGVQGATTNASYARRALADSGVEIKIYDQQEQANRDLLAGRVDTILADKVAMTEFVKRDEAQGYEIRATAPRHPAFGEGVGIGLRQADDALREGLNAAIAQVIEDGTCAALSRKYFDTDICGS</sequence>
<dbReference type="PANTHER" id="PTHR35936">
    <property type="entry name" value="MEMBRANE-BOUND LYTIC MUREIN TRANSGLYCOSYLASE F"/>
    <property type="match status" value="1"/>
</dbReference>
<gene>
    <name evidence="7" type="ORF">GCM10023342_22320</name>
</gene>
<evidence type="ECO:0000313" key="7">
    <source>
        <dbReference type="EMBL" id="GAA5176593.1"/>
    </source>
</evidence>
<keyword evidence="8" id="KW-1185">Reference proteome</keyword>
<evidence type="ECO:0000256" key="1">
    <source>
        <dbReference type="ARBA" id="ARBA00004196"/>
    </source>
</evidence>
<name>A0ABP9RF45_9GAMM</name>
<proteinExistence type="inferred from homology"/>
<feature type="signal peptide" evidence="5">
    <location>
        <begin position="1"/>
        <end position="26"/>
    </location>
</feature>
<dbReference type="PROSITE" id="PS01039">
    <property type="entry name" value="SBP_BACTERIAL_3"/>
    <property type="match status" value="1"/>
</dbReference>
<protein>
    <submittedName>
        <fullName evidence="7">Transporter substrate-binding domain-containing protein</fullName>
    </submittedName>
</protein>
<evidence type="ECO:0000256" key="4">
    <source>
        <dbReference type="RuleBase" id="RU003744"/>
    </source>
</evidence>
<reference evidence="8" key="1">
    <citation type="journal article" date="2019" name="Int. J. Syst. Evol. Microbiol.">
        <title>The Global Catalogue of Microorganisms (GCM) 10K type strain sequencing project: providing services to taxonomists for standard genome sequencing and annotation.</title>
        <authorList>
            <consortium name="The Broad Institute Genomics Platform"/>
            <consortium name="The Broad Institute Genome Sequencing Center for Infectious Disease"/>
            <person name="Wu L."/>
            <person name="Ma J."/>
        </authorList>
    </citation>
    <scope>NUCLEOTIDE SEQUENCE [LARGE SCALE GENOMIC DNA]</scope>
    <source>
        <strain evidence="8">JCM 18472</strain>
    </source>
</reference>
<evidence type="ECO:0000313" key="8">
    <source>
        <dbReference type="Proteomes" id="UP001500074"/>
    </source>
</evidence>
<dbReference type="Pfam" id="PF00497">
    <property type="entry name" value="SBP_bac_3"/>
    <property type="match status" value="1"/>
</dbReference>
<comment type="caution">
    <text evidence="7">The sequence shown here is derived from an EMBL/GenBank/DDBJ whole genome shotgun (WGS) entry which is preliminary data.</text>
</comment>
<dbReference type="EMBL" id="BAABKI010000023">
    <property type="protein sequence ID" value="GAA5176593.1"/>
    <property type="molecule type" value="Genomic_DNA"/>
</dbReference>
<dbReference type="SMART" id="SM00062">
    <property type="entry name" value="PBPb"/>
    <property type="match status" value="1"/>
</dbReference>
<dbReference type="RefSeq" id="WP_031384882.1">
    <property type="nucleotide sequence ID" value="NZ_BAABKI010000023.1"/>
</dbReference>
<feature type="domain" description="Solute-binding protein family 3/N-terminal" evidence="6">
    <location>
        <begin position="29"/>
        <end position="256"/>
    </location>
</feature>
<dbReference type="InterPro" id="IPR018313">
    <property type="entry name" value="SBP_3_CS"/>
</dbReference>
<organism evidence="7 8">
    <name type="scientific">Modicisalibacter zincidurans</name>
    <dbReference type="NCBI Taxonomy" id="1178777"/>
    <lineage>
        <taxon>Bacteria</taxon>
        <taxon>Pseudomonadati</taxon>
        <taxon>Pseudomonadota</taxon>
        <taxon>Gammaproteobacteria</taxon>
        <taxon>Oceanospirillales</taxon>
        <taxon>Halomonadaceae</taxon>
        <taxon>Modicisalibacter</taxon>
    </lineage>
</organism>
<comment type="subcellular location">
    <subcellularLocation>
        <location evidence="1">Cell envelope</location>
    </subcellularLocation>
</comment>
<evidence type="ECO:0000256" key="2">
    <source>
        <dbReference type="ARBA" id="ARBA00010333"/>
    </source>
</evidence>